<dbReference type="Proteomes" id="UP001620405">
    <property type="component" value="Unassembled WGS sequence"/>
</dbReference>
<dbReference type="EMBL" id="JADIKG010000010">
    <property type="protein sequence ID" value="MFK2872571.1"/>
    <property type="molecule type" value="Genomic_DNA"/>
</dbReference>
<reference evidence="2 3" key="1">
    <citation type="submission" date="2020-10" db="EMBL/GenBank/DDBJ databases">
        <title>Phylogeny of dyella-like bacteria.</title>
        <authorList>
            <person name="Fu J."/>
        </authorList>
    </citation>
    <scope>NUCLEOTIDE SEQUENCE [LARGE SCALE GENOMIC DNA]</scope>
    <source>
        <strain evidence="2 3">DHOB07</strain>
    </source>
</reference>
<gene>
    <name evidence="2" type="ORF">ISP13_03435</name>
</gene>
<evidence type="ECO:0000313" key="3">
    <source>
        <dbReference type="Proteomes" id="UP001620405"/>
    </source>
</evidence>
<keyword evidence="1" id="KW-1133">Transmembrane helix</keyword>
<keyword evidence="1" id="KW-0812">Transmembrane</keyword>
<name>A0ABW8IRJ7_9GAMM</name>
<evidence type="ECO:0000313" key="2">
    <source>
        <dbReference type="EMBL" id="MFK2872571.1"/>
    </source>
</evidence>
<dbReference type="RefSeq" id="WP_284400199.1">
    <property type="nucleotide sequence ID" value="NZ_BSNQ01000005.1"/>
</dbReference>
<keyword evidence="3" id="KW-1185">Reference proteome</keyword>
<organism evidence="2 3">
    <name type="scientific">Dyella lipolytica</name>
    <dbReference type="NCBI Taxonomy" id="1867835"/>
    <lineage>
        <taxon>Bacteria</taxon>
        <taxon>Pseudomonadati</taxon>
        <taxon>Pseudomonadota</taxon>
        <taxon>Gammaproteobacteria</taxon>
        <taxon>Lysobacterales</taxon>
        <taxon>Rhodanobacteraceae</taxon>
        <taxon>Dyella</taxon>
    </lineage>
</organism>
<keyword evidence="1" id="KW-0472">Membrane</keyword>
<comment type="caution">
    <text evidence="2">The sequence shown here is derived from an EMBL/GenBank/DDBJ whole genome shotgun (WGS) entry which is preliminary data.</text>
</comment>
<proteinExistence type="predicted"/>
<feature type="transmembrane region" description="Helical" evidence="1">
    <location>
        <begin position="31"/>
        <end position="51"/>
    </location>
</feature>
<accession>A0ABW8IRJ7</accession>
<evidence type="ECO:0000256" key="1">
    <source>
        <dbReference type="SAM" id="Phobius"/>
    </source>
</evidence>
<sequence>MATSKIDRLMLDHQLLDAGQEQRLRRARRTAAVVGVIAIAVFVFSILQMVWLQHNPPQHPQVTDSLMQ</sequence>
<protein>
    <submittedName>
        <fullName evidence="2">Uncharacterized protein</fullName>
    </submittedName>
</protein>